<organism evidence="8 9">
    <name type="scientific">Steinernema glaseri</name>
    <dbReference type="NCBI Taxonomy" id="37863"/>
    <lineage>
        <taxon>Eukaryota</taxon>
        <taxon>Metazoa</taxon>
        <taxon>Ecdysozoa</taxon>
        <taxon>Nematoda</taxon>
        <taxon>Chromadorea</taxon>
        <taxon>Rhabditida</taxon>
        <taxon>Tylenchina</taxon>
        <taxon>Panagrolaimomorpha</taxon>
        <taxon>Strongyloidoidea</taxon>
        <taxon>Steinernematidae</taxon>
        <taxon>Steinernema</taxon>
    </lineage>
</organism>
<keyword evidence="2 6" id="KW-0132">Cell division</keyword>
<dbReference type="PANTHER" id="PTHR23415">
    <property type="entry name" value="CYCLIN-DEPENDENT KINASES REGULATORY SUBUNIT/60S RIBOSOME SUBUNIT BIOGENESIS PROTEIN NIP7"/>
    <property type="match status" value="1"/>
</dbReference>
<feature type="compositionally biased region" description="Basic and acidic residues" evidence="7">
    <location>
        <begin position="92"/>
        <end position="107"/>
    </location>
</feature>
<evidence type="ECO:0000256" key="4">
    <source>
        <dbReference type="ARBA" id="ARBA00066120"/>
    </source>
</evidence>
<protein>
    <recommendedName>
        <fullName evidence="5 6">Cyclin-dependent kinases regulatory subunit</fullName>
    </recommendedName>
</protein>
<dbReference type="Pfam" id="PF01111">
    <property type="entry name" value="CKS"/>
    <property type="match status" value="1"/>
</dbReference>
<dbReference type="PROSITE" id="PS00945">
    <property type="entry name" value="CKS_2"/>
    <property type="match status" value="1"/>
</dbReference>
<comment type="subunit">
    <text evidence="4">Forms a homohexamer that can probably bind six kinase subunits. Interacts with cdk-1.</text>
</comment>
<dbReference type="GO" id="GO:0051301">
    <property type="term" value="P:cell division"/>
    <property type="evidence" value="ECO:0007669"/>
    <property type="project" value="UniProtKB-UniRule"/>
</dbReference>
<evidence type="ECO:0000256" key="3">
    <source>
        <dbReference type="ARBA" id="ARBA00023306"/>
    </source>
</evidence>
<name>A0A1I7ZDM4_9BILA</name>
<dbReference type="Proteomes" id="UP000095287">
    <property type="component" value="Unplaced"/>
</dbReference>
<proteinExistence type="inferred from homology"/>
<dbReference type="WBParaSite" id="L893_g2539.t1">
    <property type="protein sequence ID" value="L893_g2539.t1"/>
    <property type="gene ID" value="L893_g2539"/>
</dbReference>
<dbReference type="Gene3D" id="3.30.170.10">
    <property type="entry name" value="Cyclin-dependent kinase, regulatory subunit"/>
    <property type="match status" value="1"/>
</dbReference>
<dbReference type="InterPro" id="IPR036858">
    <property type="entry name" value="Cyclin-dep_kinase_reg-sub_sf"/>
</dbReference>
<comment type="similarity">
    <text evidence="1 6">Belongs to the CKS family.</text>
</comment>
<evidence type="ECO:0000256" key="6">
    <source>
        <dbReference type="RuleBase" id="RU311113"/>
    </source>
</evidence>
<dbReference type="InterPro" id="IPR000789">
    <property type="entry name" value="Cyclin-dep_kinase_reg-sub"/>
</dbReference>
<dbReference type="SUPFAM" id="SSF55637">
    <property type="entry name" value="Cell cycle regulatory proteins"/>
    <property type="match status" value="1"/>
</dbReference>
<evidence type="ECO:0000256" key="2">
    <source>
        <dbReference type="ARBA" id="ARBA00022618"/>
    </source>
</evidence>
<accession>A0A1I7ZDM4</accession>
<keyword evidence="3 6" id="KW-0131">Cell cycle</keyword>
<dbReference type="SMART" id="SM01084">
    <property type="entry name" value="CKS"/>
    <property type="match status" value="1"/>
</dbReference>
<comment type="function">
    <text evidence="6">Binds to the catalytic subunit of the cyclin dependent kinases and is essential for their biological function.</text>
</comment>
<evidence type="ECO:0000256" key="1">
    <source>
        <dbReference type="ARBA" id="ARBA00007782"/>
    </source>
</evidence>
<evidence type="ECO:0000256" key="7">
    <source>
        <dbReference type="SAM" id="MobiDB-lite"/>
    </source>
</evidence>
<evidence type="ECO:0000313" key="8">
    <source>
        <dbReference type="Proteomes" id="UP000095287"/>
    </source>
</evidence>
<dbReference type="AlphaFoldDB" id="A0A1I7ZDM4"/>
<evidence type="ECO:0000313" key="9">
    <source>
        <dbReference type="WBParaSite" id="L893_g2539.t1"/>
    </source>
</evidence>
<reference evidence="9" key="1">
    <citation type="submission" date="2016-11" db="UniProtKB">
        <authorList>
            <consortium name="WormBaseParasite"/>
        </authorList>
    </citation>
    <scope>IDENTIFICATION</scope>
</reference>
<keyword evidence="8" id="KW-1185">Reference proteome</keyword>
<dbReference type="PRINTS" id="PR00296">
    <property type="entry name" value="CYCLINKINASE"/>
</dbReference>
<dbReference type="GO" id="GO:0016538">
    <property type="term" value="F:cyclin-dependent protein serine/threonine kinase regulator activity"/>
    <property type="evidence" value="ECO:0007669"/>
    <property type="project" value="InterPro"/>
</dbReference>
<feature type="region of interest" description="Disordered" evidence="7">
    <location>
        <begin position="76"/>
        <end position="126"/>
    </location>
</feature>
<dbReference type="FunFam" id="3.30.170.10:FF:000001">
    <property type="entry name" value="Cyclin-dependent kinases regulatory subunit"/>
    <property type="match status" value="1"/>
</dbReference>
<sequence>MSSEEEEIHYSRKYNDDVYEYRHVHVPMKLAEKFPNRVMTEKEWRGFGIQQSPGWVHYMIHGPERHVLLFRRPLPKEVPENNAGSTNNAEEETSKNNAEKDAEKDASESNAGSEAPTFLRNRFRYL</sequence>
<evidence type="ECO:0000256" key="5">
    <source>
        <dbReference type="ARBA" id="ARBA00068939"/>
    </source>
</evidence>